<evidence type="ECO:0000313" key="1">
    <source>
        <dbReference type="EMBL" id="KHN24876.1"/>
    </source>
</evidence>
<proteinExistence type="predicted"/>
<dbReference type="AlphaFoldDB" id="A0A0B2QTB3"/>
<dbReference type="Proteomes" id="UP000053555">
    <property type="component" value="Unassembled WGS sequence"/>
</dbReference>
<protein>
    <recommendedName>
        <fullName evidence="2">RNase H type-1 domain-containing protein</fullName>
    </recommendedName>
</protein>
<dbReference type="EMBL" id="KN654903">
    <property type="protein sequence ID" value="KHN24876.1"/>
    <property type="molecule type" value="Genomic_DNA"/>
</dbReference>
<accession>A0A0B2QTB3</accession>
<organism evidence="1">
    <name type="scientific">Glycine soja</name>
    <name type="common">Wild soybean</name>
    <dbReference type="NCBI Taxonomy" id="3848"/>
    <lineage>
        <taxon>Eukaryota</taxon>
        <taxon>Viridiplantae</taxon>
        <taxon>Streptophyta</taxon>
        <taxon>Embryophyta</taxon>
        <taxon>Tracheophyta</taxon>
        <taxon>Spermatophyta</taxon>
        <taxon>Magnoliopsida</taxon>
        <taxon>eudicotyledons</taxon>
        <taxon>Gunneridae</taxon>
        <taxon>Pentapetalae</taxon>
        <taxon>rosids</taxon>
        <taxon>fabids</taxon>
        <taxon>Fabales</taxon>
        <taxon>Fabaceae</taxon>
        <taxon>Papilionoideae</taxon>
        <taxon>50 kb inversion clade</taxon>
        <taxon>NPAAA clade</taxon>
        <taxon>indigoferoid/millettioid clade</taxon>
        <taxon>Phaseoleae</taxon>
        <taxon>Glycine</taxon>
        <taxon>Glycine subgen. Soja</taxon>
    </lineage>
</organism>
<evidence type="ECO:0008006" key="2">
    <source>
        <dbReference type="Google" id="ProtNLM"/>
    </source>
</evidence>
<name>A0A0B2QTB3_GLYSO</name>
<sequence length="85" mass="9883">NVCFEVDCKVATDTFNDYAKGISDFYVILNKSRVLIYSIPCRMSFVKRQANDVDHSLTKASRFYVSYHDFYHIPSCIVTPLMNEM</sequence>
<gene>
    <name evidence="1" type="ORF">glysoja_028722</name>
</gene>
<reference evidence="1" key="1">
    <citation type="submission" date="2014-07" db="EMBL/GenBank/DDBJ databases">
        <title>Identification of a novel salt tolerance gene in wild soybean by whole-genome sequencing.</title>
        <authorList>
            <person name="Lam H.-M."/>
            <person name="Qi X."/>
            <person name="Li M.-W."/>
            <person name="Liu X."/>
            <person name="Xie M."/>
            <person name="Ni M."/>
            <person name="Xu X."/>
        </authorList>
    </citation>
    <scope>NUCLEOTIDE SEQUENCE [LARGE SCALE GENOMIC DNA]</scope>
    <source>
        <tissue evidence="1">Root</tissue>
    </source>
</reference>
<feature type="non-terminal residue" evidence="1">
    <location>
        <position position="1"/>
    </location>
</feature>